<gene>
    <name evidence="2" type="ORF">A5866_000035</name>
</gene>
<dbReference type="EMBL" id="CP147248">
    <property type="protein sequence ID" value="WYJ84977.1"/>
    <property type="molecule type" value="Genomic_DNA"/>
</dbReference>
<dbReference type="PANTHER" id="PTHR35894:SF5">
    <property type="entry name" value="MU-LIKE PROPHAGE FLUMU DNA TRANSPOSITION PROTEIN B"/>
    <property type="match status" value="1"/>
</dbReference>
<evidence type="ECO:0000313" key="2">
    <source>
        <dbReference type="EMBL" id="WYJ84977.1"/>
    </source>
</evidence>
<protein>
    <recommendedName>
        <fullName evidence="1">ORC1/DEAH AAA+ ATPase domain-containing protein</fullName>
    </recommendedName>
</protein>
<dbReference type="SUPFAM" id="SSF52540">
    <property type="entry name" value="P-loop containing nucleoside triphosphate hydrolases"/>
    <property type="match status" value="1"/>
</dbReference>
<dbReference type="Gene3D" id="3.40.50.300">
    <property type="entry name" value="P-loop containing nucleotide triphosphate hydrolases"/>
    <property type="match status" value="1"/>
</dbReference>
<proteinExistence type="predicted"/>
<reference evidence="2 3" key="2">
    <citation type="submission" date="2024-03" db="EMBL/GenBank/DDBJ databases">
        <title>The Genome Sequence of Enterococcus sp. DIV0727d.</title>
        <authorList>
            <consortium name="The Broad Institute Genomics Platform"/>
            <consortium name="The Broad Institute Microbial Omics Core"/>
            <consortium name="The Broad Institute Genomic Center for Infectious Diseases"/>
            <person name="Earl A."/>
            <person name="Manson A."/>
            <person name="Gilmore M."/>
            <person name="Schwartman J."/>
            <person name="Shea T."/>
            <person name="Abouelleil A."/>
            <person name="Cao P."/>
            <person name="Chapman S."/>
            <person name="Cusick C."/>
            <person name="Young S."/>
            <person name="Neafsey D."/>
            <person name="Nusbaum C."/>
            <person name="Birren B."/>
        </authorList>
    </citation>
    <scope>NUCLEOTIDE SEQUENCE [LARGE SCALE GENOMIC DNA]</scope>
    <source>
        <strain evidence="2 3">12C11_DIV0727</strain>
    </source>
</reference>
<keyword evidence="3" id="KW-1185">Reference proteome</keyword>
<evidence type="ECO:0000313" key="3">
    <source>
        <dbReference type="Proteomes" id="UP000195080"/>
    </source>
</evidence>
<dbReference type="InterPro" id="IPR027417">
    <property type="entry name" value="P-loop_NTPase"/>
</dbReference>
<name>A0ABZ2T5V1_9ENTE</name>
<organism evidence="2 3">
    <name type="scientific">Candidatus Enterococcus lemimoniae</name>
    <dbReference type="NCBI Taxonomy" id="1834167"/>
    <lineage>
        <taxon>Bacteria</taxon>
        <taxon>Bacillati</taxon>
        <taxon>Bacillota</taxon>
        <taxon>Bacilli</taxon>
        <taxon>Lactobacillales</taxon>
        <taxon>Enterococcaceae</taxon>
        <taxon>Enterococcus</taxon>
    </lineage>
</organism>
<dbReference type="Pfam" id="PF13401">
    <property type="entry name" value="AAA_22"/>
    <property type="match status" value="1"/>
</dbReference>
<sequence>MTNTNQFIETKEYKRFAEFCDACIKYKYIGVCYGSPGVGKTLSSRHYTNWNTFGKLLDYRLLSQIEESVTDEILVANKLFCTTPAEKATKISGDIRELGYKLSYGKAIYQAKITNSDINSSSIGDLEGVELIIVDEIDRLKVQHLEQLRDIYDQNDLAMTFVGMPGIEKRLSRHPQLYSRIGFSHEFDKLSKDETHHILEYKWSELGIPIKLEDFSDYEAITSIIKITGGNFRLIHRLFAQIDRILEINQLQSITVEVVEAARDSLVLGLR</sequence>
<dbReference type="Proteomes" id="UP000195080">
    <property type="component" value="Chromosome"/>
</dbReference>
<dbReference type="Gene3D" id="1.10.8.60">
    <property type="match status" value="1"/>
</dbReference>
<evidence type="ECO:0000259" key="1">
    <source>
        <dbReference type="Pfam" id="PF13401"/>
    </source>
</evidence>
<reference evidence="3" key="1">
    <citation type="submission" date="2017-05" db="EMBL/GenBank/DDBJ databases">
        <title>The Genome Sequence of EEnterococcus faecalis 9F2_4866.</title>
        <authorList>
            <consortium name="The Broad Institute Genomics Platform"/>
            <consortium name="The Broad Institute Genomic Center for Infectious Diseases"/>
            <person name="Earl A."/>
            <person name="Manson A."/>
            <person name="Schwartman J."/>
            <person name="Gilmore M."/>
            <person name="Abouelleil A."/>
            <person name="Cao P."/>
            <person name="Chapman S."/>
            <person name="Cusick C."/>
            <person name="Shea T."/>
            <person name="Young S."/>
            <person name="Neafsey D."/>
            <person name="Nusbaum C."/>
            <person name="Birren B."/>
        </authorList>
    </citation>
    <scope>NUCLEOTIDE SEQUENCE [LARGE SCALE GENOMIC DNA]</scope>
    <source>
        <strain evidence="3">12C11_DIV0727</strain>
    </source>
</reference>
<dbReference type="PANTHER" id="PTHR35894">
    <property type="entry name" value="GENERAL SECRETION PATHWAY PROTEIN A-RELATED"/>
    <property type="match status" value="1"/>
</dbReference>
<dbReference type="InterPro" id="IPR052026">
    <property type="entry name" value="ExeA_AAA_ATPase_DNA-bind"/>
</dbReference>
<accession>A0ABZ2T5V1</accession>
<dbReference type="RefSeq" id="WP_086444720.1">
    <property type="nucleotide sequence ID" value="NZ_CP147248.1"/>
</dbReference>
<feature type="domain" description="ORC1/DEAH AAA+ ATPase" evidence="1">
    <location>
        <begin position="26"/>
        <end position="171"/>
    </location>
</feature>
<dbReference type="InterPro" id="IPR049945">
    <property type="entry name" value="AAA_22"/>
</dbReference>